<proteinExistence type="inferred from homology"/>
<feature type="domain" description="Peptidase A1" evidence="7">
    <location>
        <begin position="97"/>
        <end position="423"/>
    </location>
</feature>
<dbReference type="Pfam" id="PF00026">
    <property type="entry name" value="Asp"/>
    <property type="match status" value="1"/>
</dbReference>
<evidence type="ECO:0000256" key="4">
    <source>
        <dbReference type="ARBA" id="ARBA00022801"/>
    </source>
</evidence>
<dbReference type="InterPro" id="IPR001969">
    <property type="entry name" value="Aspartic_peptidase_AS"/>
</dbReference>
<dbReference type="SUPFAM" id="SSF50630">
    <property type="entry name" value="Acid proteases"/>
    <property type="match status" value="1"/>
</dbReference>
<keyword evidence="2 6" id="KW-0645">Protease</keyword>
<accession>A0A8H3IE43</accession>
<comment type="similarity">
    <text evidence="1 6">Belongs to the peptidase A1 family.</text>
</comment>
<dbReference type="PROSITE" id="PS51767">
    <property type="entry name" value="PEPTIDASE_A1"/>
    <property type="match status" value="1"/>
</dbReference>
<dbReference type="PRINTS" id="PR00792">
    <property type="entry name" value="PEPSIN"/>
</dbReference>
<dbReference type="EMBL" id="CAJPDQ010000012">
    <property type="protein sequence ID" value="CAF9917440.1"/>
    <property type="molecule type" value="Genomic_DNA"/>
</dbReference>
<name>A0A8H3IE43_9LECA</name>
<reference evidence="8" key="1">
    <citation type="submission" date="2021-03" db="EMBL/GenBank/DDBJ databases">
        <authorList>
            <person name="Tagirdzhanova G."/>
        </authorList>
    </citation>
    <scope>NUCLEOTIDE SEQUENCE</scope>
</reference>
<dbReference type="PANTHER" id="PTHR47966">
    <property type="entry name" value="BETA-SITE APP-CLEAVING ENZYME, ISOFORM A-RELATED"/>
    <property type="match status" value="1"/>
</dbReference>
<dbReference type="OrthoDB" id="2747330at2759"/>
<dbReference type="Gene3D" id="2.40.70.10">
    <property type="entry name" value="Acid Proteases"/>
    <property type="match status" value="2"/>
</dbReference>
<evidence type="ECO:0000256" key="1">
    <source>
        <dbReference type="ARBA" id="ARBA00007447"/>
    </source>
</evidence>
<dbReference type="PROSITE" id="PS00141">
    <property type="entry name" value="ASP_PROTEASE"/>
    <property type="match status" value="1"/>
</dbReference>
<feature type="active site" evidence="5">
    <location>
        <position position="115"/>
    </location>
</feature>
<evidence type="ECO:0000313" key="9">
    <source>
        <dbReference type="Proteomes" id="UP000664169"/>
    </source>
</evidence>
<organism evidence="8 9">
    <name type="scientific">Gomphillus americanus</name>
    <dbReference type="NCBI Taxonomy" id="1940652"/>
    <lineage>
        <taxon>Eukaryota</taxon>
        <taxon>Fungi</taxon>
        <taxon>Dikarya</taxon>
        <taxon>Ascomycota</taxon>
        <taxon>Pezizomycotina</taxon>
        <taxon>Lecanoromycetes</taxon>
        <taxon>OSLEUM clade</taxon>
        <taxon>Ostropomycetidae</taxon>
        <taxon>Ostropales</taxon>
        <taxon>Graphidaceae</taxon>
        <taxon>Gomphilloideae</taxon>
        <taxon>Gomphillus</taxon>
    </lineage>
</organism>
<dbReference type="InterPro" id="IPR001461">
    <property type="entry name" value="Aspartic_peptidase_A1"/>
</dbReference>
<evidence type="ECO:0000256" key="6">
    <source>
        <dbReference type="RuleBase" id="RU000454"/>
    </source>
</evidence>
<keyword evidence="9" id="KW-1185">Reference proteome</keyword>
<evidence type="ECO:0000256" key="2">
    <source>
        <dbReference type="ARBA" id="ARBA00022670"/>
    </source>
</evidence>
<dbReference type="InterPro" id="IPR021109">
    <property type="entry name" value="Peptidase_aspartic_dom_sf"/>
</dbReference>
<dbReference type="GO" id="GO:0004190">
    <property type="term" value="F:aspartic-type endopeptidase activity"/>
    <property type="evidence" value="ECO:0007669"/>
    <property type="project" value="UniProtKB-KW"/>
</dbReference>
<evidence type="ECO:0000256" key="3">
    <source>
        <dbReference type="ARBA" id="ARBA00022750"/>
    </source>
</evidence>
<keyword evidence="3 6" id="KW-0064">Aspartyl protease</keyword>
<evidence type="ECO:0000313" key="8">
    <source>
        <dbReference type="EMBL" id="CAF9917440.1"/>
    </source>
</evidence>
<evidence type="ECO:0000259" key="7">
    <source>
        <dbReference type="PROSITE" id="PS51767"/>
    </source>
</evidence>
<gene>
    <name evidence="8" type="ORF">GOMPHAMPRED_001261</name>
</gene>
<dbReference type="GO" id="GO:0006508">
    <property type="term" value="P:proteolysis"/>
    <property type="evidence" value="ECO:0007669"/>
    <property type="project" value="UniProtKB-KW"/>
</dbReference>
<comment type="caution">
    <text evidence="8">The sequence shown here is derived from an EMBL/GenBank/DDBJ whole genome shotgun (WGS) entry which is preliminary data.</text>
</comment>
<dbReference type="PANTHER" id="PTHR47966:SF1">
    <property type="entry name" value="ASPARTYL PROTEINASE"/>
    <property type="match status" value="1"/>
</dbReference>
<evidence type="ECO:0000256" key="5">
    <source>
        <dbReference type="PIRSR" id="PIRSR601461-1"/>
    </source>
</evidence>
<dbReference type="AlphaFoldDB" id="A0A8H3IE43"/>
<keyword evidence="4 6" id="KW-0378">Hydrolase</keyword>
<feature type="active site" evidence="5">
    <location>
        <position position="314"/>
    </location>
</feature>
<protein>
    <recommendedName>
        <fullName evidence="7">Peptidase A1 domain-containing protein</fullName>
    </recommendedName>
</protein>
<dbReference type="InterPro" id="IPR034163">
    <property type="entry name" value="Aspergillopepsin-like_cat_dom"/>
</dbReference>
<dbReference type="CDD" id="cd06097">
    <property type="entry name" value="Aspergillopepsin_like"/>
    <property type="match status" value="1"/>
</dbReference>
<sequence>MTQSVKLARIQNPKYQRSGPKSYVHLLNKYKFHPTQPGPYFVQENTQKPNSVYRLLKLIGIKQKTTAHQRYVLVKKDLAADTSSPVNADDQQNDSEYLVPVKIGTPAKTFNLDFDTGSSDLWVFSSELPKSTNTTGHNVYNPKASSTAQQVRGLTWKISYGDGSSASGNVFTDTLVIGNISVPQQKIEAAKVLSSEFASGTGDGLLGLAWPSINTVTPTQAATPVENMITQKSIAQGLFTAHLASWRDENAPNGEGQSFYTFGGIDQDVLKDSGVEEPYYVNVDNSQGFWQFESTTASINGQSLDRSGNTAIADTGTTLALVDDNTVAAIYKAIPNSKYDDQQQGWVFPTSTRPSQLPVVKFAVGGQEFAVPKSALAFAETGDGNYYGGIQSRGSLTFDILGDAFLKGIYAIFDQAGKRFGAVQRPDPTRDSLQKQPEES</sequence>
<dbReference type="InterPro" id="IPR033121">
    <property type="entry name" value="PEPTIDASE_A1"/>
</dbReference>
<dbReference type="Proteomes" id="UP000664169">
    <property type="component" value="Unassembled WGS sequence"/>
</dbReference>